<organism evidence="1 2">
    <name type="scientific">Pseudomonas canavaninivorans</name>
    <dbReference type="NCBI Taxonomy" id="2842348"/>
    <lineage>
        <taxon>Bacteria</taxon>
        <taxon>Pseudomonadati</taxon>
        <taxon>Pseudomonadota</taxon>
        <taxon>Gammaproteobacteria</taxon>
        <taxon>Pseudomonadales</taxon>
        <taxon>Pseudomonadaceae</taxon>
        <taxon>Pseudomonas</taxon>
    </lineage>
</organism>
<dbReference type="RefSeq" id="WP_217861359.1">
    <property type="nucleotide sequence ID" value="NZ_CP077080.1"/>
</dbReference>
<evidence type="ECO:0000313" key="2">
    <source>
        <dbReference type="Proteomes" id="UP000824066"/>
    </source>
</evidence>
<evidence type="ECO:0000313" key="1">
    <source>
        <dbReference type="EMBL" id="QXI54655.1"/>
    </source>
</evidence>
<reference evidence="1 2" key="1">
    <citation type="journal article" date="2021" name="Microorganisms">
        <title>The Ever-Expanding Pseudomonas Genus: Description of 43 New Species and Partition of the Pseudomonas putida Group.</title>
        <authorList>
            <person name="Girard L."/>
            <person name="Lood C."/>
            <person name="Hofte M."/>
            <person name="Vandamme P."/>
            <person name="Rokni-Zadeh H."/>
            <person name="van Noort V."/>
            <person name="Lavigne R."/>
            <person name="De Mot R."/>
        </authorList>
    </citation>
    <scope>NUCLEOTIDE SEQUENCE [LARGE SCALE GENOMIC DNA]</scope>
    <source>
        <strain evidence="1 2">SWRI17</strain>
    </source>
</reference>
<proteinExistence type="predicted"/>
<name>A0ABX8QGW8_PSECO</name>
<keyword evidence="2" id="KW-1185">Reference proteome</keyword>
<accession>A0ABX8QGW8</accession>
<gene>
    <name evidence="1" type="ORF">KSS97_06860</name>
</gene>
<sequence length="123" mass="13843">MNVDKTPKAVIVEAERDGQWAQLSLEYSWSENGTMFTVRTINYIASNNGRSEGNIKLALVSAGDTGWRQLTGSGIQDGKWHEFGHTVSVQGNNRTAVIHFNWIYDQAWPRNDINMTGAWEVTK</sequence>
<protein>
    <submittedName>
        <fullName evidence="1">Uncharacterized protein</fullName>
    </submittedName>
</protein>
<dbReference type="Proteomes" id="UP000824066">
    <property type="component" value="Chromosome"/>
</dbReference>
<dbReference type="EMBL" id="CP077080">
    <property type="protein sequence ID" value="QXI54655.1"/>
    <property type="molecule type" value="Genomic_DNA"/>
</dbReference>